<reference evidence="3" key="2">
    <citation type="journal article" date="2009" name="Genome Res.">
        <title>Comparative genomic analyses of the human fungal pathogens Coccidioides and their relatives.</title>
        <authorList>
            <person name="Sharpton T.J."/>
            <person name="Stajich J.E."/>
            <person name="Rounsley S.D."/>
            <person name="Gardner M.J."/>
            <person name="Wortman J.R."/>
            <person name="Jordar V.S."/>
            <person name="Maiti R."/>
            <person name="Kodira C.D."/>
            <person name="Neafsey D.E."/>
            <person name="Zeng Q."/>
            <person name="Hung C.-Y."/>
            <person name="McMahan C."/>
            <person name="Muszewska A."/>
            <person name="Grynberg M."/>
            <person name="Mandel M.A."/>
            <person name="Kellner E.M."/>
            <person name="Barker B.M."/>
            <person name="Galgiani J.N."/>
            <person name="Orbach M.J."/>
            <person name="Kirkland T.N."/>
            <person name="Cole G.T."/>
            <person name="Henn M.R."/>
            <person name="Birren B.W."/>
            <person name="Taylor J.W."/>
        </authorList>
    </citation>
    <scope>NUCLEOTIDE SEQUENCE [LARGE SCALE GENOMIC DNA]</scope>
    <source>
        <strain evidence="3">RMSCC 3488</strain>
    </source>
</reference>
<feature type="compositionally biased region" description="Low complexity" evidence="1">
    <location>
        <begin position="496"/>
        <end position="506"/>
    </location>
</feature>
<dbReference type="OrthoDB" id="9975114at2759"/>
<feature type="compositionally biased region" description="Polar residues" evidence="1">
    <location>
        <begin position="793"/>
        <end position="802"/>
    </location>
</feature>
<sequence length="963" mass="107753">MLSRGSSANSRLKRSKSLASTKGRRRDRSFAQPVDDERAQRHALTAASLAMQRATRSSFDDSNDSEAGAHRPPVQLSRSQGIRFSDGTNAGVRKMGSIHSSPAAAYLTANDTVQEKEDGSRAQTIDNFKEFGMLDDDIPSVPSIPSSYRKLRKSKSMFSARLRTGWLTNGSRSPRRSRRQSQDTTKHHFARTPLRRSMSFFKGRDSVPPTKRHSSTNSHSPAIKLGGEQVLRDLSRTSKSDTLGPNIAGEGRREQKSLRRTLRTSTSMTNDDDPRCSTRYAEERYRDGHRSMRARLLSQSIKNGFRKIFGRHGALRGSVSPQQTDTYRPHVRAYIDPEFQPDLNPSHMSTPTSHSNHPDASVFNVYRGFSGHRPASIRSMKSIDSVSTSNSRATTWTNSTMTNTINTTRPVETRLSIIEEHGDDPNKPIRIQPRYHDGYSAFRQPLCLDPMANSIDSQRVYSALMRKIDGSNTLKKQSDTTSQWLEGAEAGRDNTQPPSSSQRPSQGTRQAPGEALMRYSQVVSIPPRSSPSVRSYMSTQPTYIVESPGRTPQQIAQRNESILQHLSRRPLGRFNSNASHSSPYRHSAQYAGDTITTPTRSRYSDDDSCTVVVRNSPPSDSFIVSPSVYSRTTNTPGGHQNNIDFAFSEPDEDRGTATIIGRETLPSTPRGRDRIFRGSAEWKSWMNSQMELIDRPSLSNELDIKFSASDRMHYREDADIHGEISEDEPSCGFRKVSRNKICVKAPRCEDRFSNNERHALTELSTISQNNFSRPFHRSPSGPVSIGATNARKTSLVTHQHTPPCSAPVVVDMNVPSTGSSRSRSKSKTPNQSPLIYNKTRQPESRRSLTVSPLDGRNPRTSLSTRSRHDGNVPPPFYGADVRRRMPSVQYSSTRSRGGDGLMTKENREGNRNNPPDRNEFAEGFSKIRDLHSTISSKRMVDLFLSDRRRLMRGADSPTESAFI</sequence>
<protein>
    <submittedName>
        <fullName evidence="2">Uncharacterized protein</fullName>
    </submittedName>
</protein>
<gene>
    <name evidence="2" type="ORF">CPAG_03483</name>
</gene>
<feature type="compositionally biased region" description="Basic residues" evidence="1">
    <location>
        <begin position="11"/>
        <end position="27"/>
    </location>
</feature>
<reference evidence="2 3" key="1">
    <citation type="submission" date="2007-06" db="EMBL/GenBank/DDBJ databases">
        <title>The Genome Sequence of Coccidioides posadasii RMSCC_3488.</title>
        <authorList>
            <consortium name="Coccidioides Genome Resources Consortium"/>
            <consortium name="The Broad Institute Genome Sequencing Platform"/>
            <person name="Henn M.R."/>
            <person name="Sykes S."/>
            <person name="Young S."/>
            <person name="Jaffe D."/>
            <person name="Berlin A."/>
            <person name="Alvarez P."/>
            <person name="Butler J."/>
            <person name="Gnerre S."/>
            <person name="Grabherr M."/>
            <person name="Mauceli E."/>
            <person name="Brockman W."/>
            <person name="Kodira C."/>
            <person name="Alvarado L."/>
            <person name="Zeng Q."/>
            <person name="Crawford M."/>
            <person name="Antoine C."/>
            <person name="Devon K."/>
            <person name="Galgiani J."/>
            <person name="Orsborn K."/>
            <person name="Lewis M.L."/>
            <person name="Nusbaum C."/>
            <person name="Galagan J."/>
            <person name="Birren B."/>
        </authorList>
    </citation>
    <scope>NUCLEOTIDE SEQUENCE [LARGE SCALE GENOMIC DNA]</scope>
    <source>
        <strain evidence="2 3">RMSCC 3488</strain>
    </source>
</reference>
<feature type="compositionally biased region" description="Polar residues" evidence="1">
    <location>
        <begin position="1"/>
        <end position="10"/>
    </location>
</feature>
<feature type="region of interest" description="Disordered" evidence="1">
    <location>
        <begin position="793"/>
        <end position="918"/>
    </location>
</feature>
<name>A0A0J6FAA5_COCPO</name>
<dbReference type="AlphaFoldDB" id="A0A0J6FAA5"/>
<evidence type="ECO:0000313" key="3">
    <source>
        <dbReference type="Proteomes" id="UP000054567"/>
    </source>
</evidence>
<feature type="region of interest" description="Disordered" evidence="1">
    <location>
        <begin position="488"/>
        <end position="512"/>
    </location>
</feature>
<feature type="region of interest" description="Disordered" evidence="1">
    <location>
        <begin position="163"/>
        <end position="276"/>
    </location>
</feature>
<dbReference type="Proteomes" id="UP000054567">
    <property type="component" value="Unassembled WGS sequence"/>
</dbReference>
<evidence type="ECO:0000256" key="1">
    <source>
        <dbReference type="SAM" id="MobiDB-lite"/>
    </source>
</evidence>
<feature type="compositionally biased region" description="Basic and acidic residues" evidence="1">
    <location>
        <begin position="902"/>
        <end position="918"/>
    </location>
</feature>
<proteinExistence type="predicted"/>
<dbReference type="VEuPathDB" id="FungiDB:CPAG_03483"/>
<organism evidence="2 3">
    <name type="scientific">Coccidioides posadasii RMSCC 3488</name>
    <dbReference type="NCBI Taxonomy" id="454284"/>
    <lineage>
        <taxon>Eukaryota</taxon>
        <taxon>Fungi</taxon>
        <taxon>Dikarya</taxon>
        <taxon>Ascomycota</taxon>
        <taxon>Pezizomycotina</taxon>
        <taxon>Eurotiomycetes</taxon>
        <taxon>Eurotiomycetidae</taxon>
        <taxon>Onygenales</taxon>
        <taxon>Onygenaceae</taxon>
        <taxon>Coccidioides</taxon>
    </lineage>
</organism>
<accession>A0A0J6FAA5</accession>
<feature type="region of interest" description="Disordered" evidence="1">
    <location>
        <begin position="1"/>
        <end position="83"/>
    </location>
</feature>
<feature type="compositionally biased region" description="Basic and acidic residues" evidence="1">
    <location>
        <begin position="230"/>
        <end position="239"/>
    </location>
</feature>
<dbReference type="EMBL" id="DS268110">
    <property type="protein sequence ID" value="KMM67148.1"/>
    <property type="molecule type" value="Genomic_DNA"/>
</dbReference>
<evidence type="ECO:0000313" key="2">
    <source>
        <dbReference type="EMBL" id="KMM67148.1"/>
    </source>
</evidence>
<reference evidence="3" key="3">
    <citation type="journal article" date="2010" name="Genome Res.">
        <title>Population genomic sequencing of Coccidioides fungi reveals recent hybridization and transposon control.</title>
        <authorList>
            <person name="Neafsey D.E."/>
            <person name="Barker B.M."/>
            <person name="Sharpton T.J."/>
            <person name="Stajich J.E."/>
            <person name="Park D.J."/>
            <person name="Whiston E."/>
            <person name="Hung C.-Y."/>
            <person name="McMahan C."/>
            <person name="White J."/>
            <person name="Sykes S."/>
            <person name="Heiman D."/>
            <person name="Young S."/>
            <person name="Zeng Q."/>
            <person name="Abouelleil A."/>
            <person name="Aftuck L."/>
            <person name="Bessette D."/>
            <person name="Brown A."/>
            <person name="FitzGerald M."/>
            <person name="Lui A."/>
            <person name="Macdonald J.P."/>
            <person name="Priest M."/>
            <person name="Orbach M.J."/>
            <person name="Galgiani J.N."/>
            <person name="Kirkland T.N."/>
            <person name="Cole G.T."/>
            <person name="Birren B.W."/>
            <person name="Henn M.R."/>
            <person name="Taylor J.W."/>
            <person name="Rounsley S.D."/>
        </authorList>
    </citation>
    <scope>NUCLEOTIDE SEQUENCE [LARGE SCALE GENOMIC DNA]</scope>
    <source>
        <strain evidence="3">RMSCC 3488</strain>
    </source>
</reference>